<evidence type="ECO:0000313" key="2">
    <source>
        <dbReference type="EMBL" id="NVP58105.1"/>
    </source>
</evidence>
<feature type="chain" id="PRO_5046876346" description="DUF732 domain-containing protein" evidence="1">
    <location>
        <begin position="25"/>
        <end position="162"/>
    </location>
</feature>
<dbReference type="RefSeq" id="WP_176952005.1">
    <property type="nucleotide sequence ID" value="NZ_JABXYK010000020.1"/>
</dbReference>
<evidence type="ECO:0008006" key="4">
    <source>
        <dbReference type="Google" id="ProtNLM"/>
    </source>
</evidence>
<reference evidence="2 3" key="1">
    <citation type="submission" date="2020-06" db="EMBL/GenBank/DDBJ databases">
        <title>Rhizobium sp.nov. isolated from the tomato plant.</title>
        <authorList>
            <person name="Thin K.K."/>
            <person name="Zhang X."/>
            <person name="He S."/>
        </authorList>
    </citation>
    <scope>NUCLEOTIDE SEQUENCE [LARGE SCALE GENOMIC DNA]</scope>
    <source>
        <strain evidence="2 3">DBTS2</strain>
    </source>
</reference>
<keyword evidence="1" id="KW-0732">Signal</keyword>
<proteinExistence type="predicted"/>
<feature type="signal peptide" evidence="1">
    <location>
        <begin position="1"/>
        <end position="24"/>
    </location>
</feature>
<dbReference type="EMBL" id="JABXYK010000020">
    <property type="protein sequence ID" value="NVP58105.1"/>
    <property type="molecule type" value="Genomic_DNA"/>
</dbReference>
<accession>A0ABX2QJY3</accession>
<comment type="caution">
    <text evidence="2">The sequence shown here is derived from an EMBL/GenBank/DDBJ whole genome shotgun (WGS) entry which is preliminary data.</text>
</comment>
<dbReference type="Proteomes" id="UP000659172">
    <property type="component" value="Unassembled WGS sequence"/>
</dbReference>
<keyword evidence="3" id="KW-1185">Reference proteome</keyword>
<organism evidence="2 3">
    <name type="scientific">Mycoplana rhizolycopersici</name>
    <dbReference type="NCBI Taxonomy" id="2746702"/>
    <lineage>
        <taxon>Bacteria</taxon>
        <taxon>Pseudomonadati</taxon>
        <taxon>Pseudomonadota</taxon>
        <taxon>Alphaproteobacteria</taxon>
        <taxon>Hyphomicrobiales</taxon>
        <taxon>Rhizobiaceae</taxon>
        <taxon>Mycoplana</taxon>
    </lineage>
</organism>
<evidence type="ECO:0000256" key="1">
    <source>
        <dbReference type="SAM" id="SignalP"/>
    </source>
</evidence>
<evidence type="ECO:0000313" key="3">
    <source>
        <dbReference type="Proteomes" id="UP000659172"/>
    </source>
</evidence>
<sequence>MKTAALAIAIVGACLAAGGGPARAAGLECPRLADLDTPAAPVEVERLRAKGILLEQPAELQAAAGFLREQGLSADDSINHLIAFYCPAVAAEASLSDEEKAARVREFAAQASRVVLAEGNVEDLVYQVPLDPNTAAAVSERARQAGITPEEWIARTVESALR</sequence>
<protein>
    <recommendedName>
        <fullName evidence="4">DUF732 domain-containing protein</fullName>
    </recommendedName>
</protein>
<name>A0ABX2QJY3_9HYPH</name>
<gene>
    <name evidence="2" type="ORF">HV823_22970</name>
</gene>